<evidence type="ECO:0000256" key="14">
    <source>
        <dbReference type="ARBA" id="ARBA00047783"/>
    </source>
</evidence>
<gene>
    <name evidence="15 18" type="primary">trmD</name>
    <name evidence="18" type="ORF">SAP269_19840</name>
</gene>
<reference evidence="19" key="1">
    <citation type="journal article" date="2024" name="FEMS Microbiol. Lett.">
        <title>Genomic insights into Spiroplasma endosymbionts that induce male-killing and protective phenotypes in the pea aphid.</title>
        <authorList>
            <person name="Arai H."/>
            <person name="Legeai F."/>
            <person name="Kageyama D."/>
            <person name="Sugio A."/>
            <person name="Simon J.C."/>
        </authorList>
    </citation>
    <scope>NUCLEOTIDE SEQUENCE [LARGE SCALE GENOMIC DNA]</scope>
    <source>
        <strain evidence="19">sAp269</strain>
    </source>
</reference>
<keyword evidence="11 15" id="KW-0819">tRNA processing</keyword>
<comment type="similarity">
    <text evidence="3 15 16">Belongs to the RNA methyltransferase TrmD family.</text>
</comment>
<evidence type="ECO:0000256" key="12">
    <source>
        <dbReference type="ARBA" id="ARBA00029736"/>
    </source>
</evidence>
<sequence length="253" mass="29110">MTKNQFTIITLFPNAFNDFMQTSIIKRAITKKQISIDIIDIRSFANNKHQQVDDAPYGGGNGMVLQAMPVINAINSVKLKYPEAKTILLSPQGQQWNQQLAYKYSQKNINYILVCGHYEGIDERIMSYIDEEISIGDYVLTGGELPAMVIIDCITRLIPNVIQHQSHLNDSFNNSLLDYPTYTRPEEVLGMKVPEVLIGGHHEKIAEYRHQQALINTYKKRIDLFKKYQLSAKDKIIIEEYKSSLKKNKRKEK</sequence>
<evidence type="ECO:0000313" key="19">
    <source>
        <dbReference type="Proteomes" id="UP001473424"/>
    </source>
</evidence>
<evidence type="ECO:0000256" key="16">
    <source>
        <dbReference type="RuleBase" id="RU003464"/>
    </source>
</evidence>
<dbReference type="Proteomes" id="UP001473424">
    <property type="component" value="Chromosome"/>
</dbReference>
<keyword evidence="19" id="KW-1185">Reference proteome</keyword>
<evidence type="ECO:0000256" key="2">
    <source>
        <dbReference type="ARBA" id="ARBA00004496"/>
    </source>
</evidence>
<evidence type="ECO:0000256" key="9">
    <source>
        <dbReference type="ARBA" id="ARBA00022679"/>
    </source>
</evidence>
<dbReference type="Gene3D" id="1.10.1270.20">
    <property type="entry name" value="tRNA(m1g37)methyltransferase, domain 2"/>
    <property type="match status" value="1"/>
</dbReference>
<dbReference type="PANTHER" id="PTHR46417">
    <property type="entry name" value="TRNA (GUANINE-N(1)-)-METHYLTRANSFERASE"/>
    <property type="match status" value="1"/>
</dbReference>
<evidence type="ECO:0000256" key="3">
    <source>
        <dbReference type="ARBA" id="ARBA00007630"/>
    </source>
</evidence>
<dbReference type="Pfam" id="PF01746">
    <property type="entry name" value="tRNA_m1G_MT"/>
    <property type="match status" value="1"/>
</dbReference>
<evidence type="ECO:0000256" key="1">
    <source>
        <dbReference type="ARBA" id="ARBA00002634"/>
    </source>
</evidence>
<evidence type="ECO:0000256" key="15">
    <source>
        <dbReference type="HAMAP-Rule" id="MF_00605"/>
    </source>
</evidence>
<dbReference type="CDD" id="cd18080">
    <property type="entry name" value="TrmD-like"/>
    <property type="match status" value="1"/>
</dbReference>
<evidence type="ECO:0000256" key="4">
    <source>
        <dbReference type="ARBA" id="ARBA00011738"/>
    </source>
</evidence>
<evidence type="ECO:0000256" key="5">
    <source>
        <dbReference type="ARBA" id="ARBA00012807"/>
    </source>
</evidence>
<dbReference type="InterPro" id="IPR029026">
    <property type="entry name" value="tRNA_m1G_MTases_N"/>
</dbReference>
<accession>A0ABM8JQ33</accession>
<feature type="binding site" evidence="15">
    <location>
        <position position="116"/>
    </location>
    <ligand>
        <name>S-adenosyl-L-methionine</name>
        <dbReference type="ChEBI" id="CHEBI:59789"/>
    </ligand>
</feature>
<dbReference type="Gene3D" id="3.40.1280.10">
    <property type="match status" value="1"/>
</dbReference>
<keyword evidence="7 15" id="KW-0963">Cytoplasm</keyword>
<comment type="subcellular location">
    <subcellularLocation>
        <location evidence="2 15 16">Cytoplasm</location>
    </subcellularLocation>
</comment>
<feature type="binding site" evidence="15">
    <location>
        <begin position="135"/>
        <end position="140"/>
    </location>
    <ligand>
        <name>S-adenosyl-L-methionine</name>
        <dbReference type="ChEBI" id="CHEBI:59789"/>
    </ligand>
</feature>
<dbReference type="SUPFAM" id="SSF75217">
    <property type="entry name" value="alpha/beta knot"/>
    <property type="match status" value="1"/>
</dbReference>
<evidence type="ECO:0000256" key="11">
    <source>
        <dbReference type="ARBA" id="ARBA00022694"/>
    </source>
</evidence>
<evidence type="ECO:0000313" key="18">
    <source>
        <dbReference type="EMBL" id="BET39395.1"/>
    </source>
</evidence>
<dbReference type="EMBL" id="AP028955">
    <property type="protein sequence ID" value="BET39395.1"/>
    <property type="molecule type" value="Genomic_DNA"/>
</dbReference>
<evidence type="ECO:0000256" key="6">
    <source>
        <dbReference type="ARBA" id="ARBA00014679"/>
    </source>
</evidence>
<evidence type="ECO:0000256" key="8">
    <source>
        <dbReference type="ARBA" id="ARBA00022603"/>
    </source>
</evidence>
<proteinExistence type="inferred from homology"/>
<dbReference type="EC" id="2.1.1.228" evidence="5 15"/>
<dbReference type="PANTHER" id="PTHR46417:SF1">
    <property type="entry name" value="TRNA (GUANINE-N(1)-)-METHYLTRANSFERASE"/>
    <property type="match status" value="1"/>
</dbReference>
<evidence type="ECO:0000256" key="13">
    <source>
        <dbReference type="ARBA" id="ARBA00033392"/>
    </source>
</evidence>
<organism evidence="18 19">
    <name type="scientific">Spiroplasma ixodetis</name>
    <dbReference type="NCBI Taxonomy" id="2141"/>
    <lineage>
        <taxon>Bacteria</taxon>
        <taxon>Bacillati</taxon>
        <taxon>Mycoplasmatota</taxon>
        <taxon>Mollicutes</taxon>
        <taxon>Entomoplasmatales</taxon>
        <taxon>Spiroplasmataceae</taxon>
        <taxon>Spiroplasma</taxon>
    </lineage>
</organism>
<dbReference type="HAMAP" id="MF_00605">
    <property type="entry name" value="TrmD"/>
    <property type="match status" value="1"/>
</dbReference>
<comment type="catalytic activity">
    <reaction evidence="14 15 16">
        <text>guanosine(37) in tRNA + S-adenosyl-L-methionine = N(1)-methylguanosine(37) in tRNA + S-adenosyl-L-homocysteine + H(+)</text>
        <dbReference type="Rhea" id="RHEA:36899"/>
        <dbReference type="Rhea" id="RHEA-COMP:10145"/>
        <dbReference type="Rhea" id="RHEA-COMP:10147"/>
        <dbReference type="ChEBI" id="CHEBI:15378"/>
        <dbReference type="ChEBI" id="CHEBI:57856"/>
        <dbReference type="ChEBI" id="CHEBI:59789"/>
        <dbReference type="ChEBI" id="CHEBI:73542"/>
        <dbReference type="ChEBI" id="CHEBI:74269"/>
        <dbReference type="EC" id="2.1.1.228"/>
    </reaction>
</comment>
<dbReference type="InterPro" id="IPR016009">
    <property type="entry name" value="tRNA_MeTrfase_TRMD/TRM10"/>
</dbReference>
<comment type="subunit">
    <text evidence="4 15 16">Homodimer.</text>
</comment>
<dbReference type="RefSeq" id="WP_342266252.1">
    <property type="nucleotide sequence ID" value="NZ_AP028955.1"/>
</dbReference>
<keyword evidence="8 15" id="KW-0489">Methyltransferase</keyword>
<name>A0ABM8JQ33_9MOLU</name>
<evidence type="ECO:0000259" key="17">
    <source>
        <dbReference type="Pfam" id="PF01746"/>
    </source>
</evidence>
<dbReference type="InterPro" id="IPR029028">
    <property type="entry name" value="Alpha/beta_knot_MTases"/>
</dbReference>
<dbReference type="NCBIfam" id="NF000648">
    <property type="entry name" value="PRK00026.1"/>
    <property type="match status" value="1"/>
</dbReference>
<evidence type="ECO:0000256" key="7">
    <source>
        <dbReference type="ARBA" id="ARBA00022490"/>
    </source>
</evidence>
<evidence type="ECO:0000256" key="10">
    <source>
        <dbReference type="ARBA" id="ARBA00022691"/>
    </source>
</evidence>
<keyword evidence="9 15" id="KW-0808">Transferase</keyword>
<keyword evidence="10 15" id="KW-0949">S-adenosyl-L-methionine</keyword>
<dbReference type="InterPro" id="IPR002649">
    <property type="entry name" value="tRNA_m1G_MeTrfase_TrmD"/>
</dbReference>
<dbReference type="InterPro" id="IPR023148">
    <property type="entry name" value="tRNA_m1G_MeTrfase_C_sf"/>
</dbReference>
<comment type="function">
    <text evidence="1 15 16">Specifically methylates guanosine-37 in various tRNAs.</text>
</comment>
<dbReference type="NCBIfam" id="TIGR00088">
    <property type="entry name" value="trmD"/>
    <property type="match status" value="1"/>
</dbReference>
<protein>
    <recommendedName>
        <fullName evidence="6 15">tRNA (guanine-N(1)-)-methyltransferase</fullName>
        <ecNumber evidence="5 15">2.1.1.228</ecNumber>
    </recommendedName>
    <alternativeName>
        <fullName evidence="12 15">M1G-methyltransferase</fullName>
    </alternativeName>
    <alternativeName>
        <fullName evidence="13 15">tRNA [GM37] methyltransferase</fullName>
    </alternativeName>
</protein>
<feature type="domain" description="tRNA methyltransferase TRMD/TRM10-type" evidence="17">
    <location>
        <begin position="5"/>
        <end position="227"/>
    </location>
</feature>
<dbReference type="PIRSF" id="PIRSF000386">
    <property type="entry name" value="tRNA_mtase"/>
    <property type="match status" value="1"/>
</dbReference>